<keyword evidence="5" id="KW-0732">Signal</keyword>
<feature type="signal peptide" evidence="5">
    <location>
        <begin position="1"/>
        <end position="21"/>
    </location>
</feature>
<evidence type="ECO:0000259" key="6">
    <source>
        <dbReference type="Pfam" id="PF00884"/>
    </source>
</evidence>
<keyword evidence="2" id="KW-0479">Metal-binding</keyword>
<evidence type="ECO:0000256" key="5">
    <source>
        <dbReference type="SAM" id="SignalP"/>
    </source>
</evidence>
<proteinExistence type="inferred from homology"/>
<dbReference type="GO" id="GO:0046872">
    <property type="term" value="F:metal ion binding"/>
    <property type="evidence" value="ECO:0007669"/>
    <property type="project" value="UniProtKB-KW"/>
</dbReference>
<evidence type="ECO:0000256" key="1">
    <source>
        <dbReference type="ARBA" id="ARBA00008779"/>
    </source>
</evidence>
<feature type="chain" id="PRO_5017414518" evidence="5">
    <location>
        <begin position="22"/>
        <end position="551"/>
    </location>
</feature>
<evidence type="ECO:0000256" key="3">
    <source>
        <dbReference type="ARBA" id="ARBA00022801"/>
    </source>
</evidence>
<organism evidence="7 8">
    <name type="scientific">Geopseudomonas sagittaria</name>
    <dbReference type="NCBI Taxonomy" id="1135990"/>
    <lineage>
        <taxon>Bacteria</taxon>
        <taxon>Pseudomonadati</taxon>
        <taxon>Pseudomonadota</taxon>
        <taxon>Gammaproteobacteria</taxon>
        <taxon>Pseudomonadales</taxon>
        <taxon>Pseudomonadaceae</taxon>
        <taxon>Geopseudomonas</taxon>
    </lineage>
</organism>
<accession>A0A1I5R345</accession>
<dbReference type="Proteomes" id="UP000243084">
    <property type="component" value="Unassembled WGS sequence"/>
</dbReference>
<protein>
    <submittedName>
        <fullName evidence="7">Arylsulfatase</fullName>
    </submittedName>
</protein>
<keyword evidence="3" id="KW-0378">Hydrolase</keyword>
<evidence type="ECO:0000313" key="7">
    <source>
        <dbReference type="EMBL" id="SFP52932.1"/>
    </source>
</evidence>
<reference evidence="8" key="1">
    <citation type="submission" date="2016-10" db="EMBL/GenBank/DDBJ databases">
        <authorList>
            <person name="Varghese N."/>
            <person name="Submissions S."/>
        </authorList>
    </citation>
    <scope>NUCLEOTIDE SEQUENCE [LARGE SCALE GENOMIC DNA]</scope>
    <source>
        <strain evidence="8">JCM 18195</strain>
    </source>
</reference>
<dbReference type="RefSeq" id="WP_092428888.1">
    <property type="nucleotide sequence ID" value="NZ_FOXM01000003.1"/>
</dbReference>
<dbReference type="Gene3D" id="3.30.1120.10">
    <property type="match status" value="1"/>
</dbReference>
<dbReference type="InterPro" id="IPR050738">
    <property type="entry name" value="Sulfatase"/>
</dbReference>
<dbReference type="Pfam" id="PF00884">
    <property type="entry name" value="Sulfatase"/>
    <property type="match status" value="1"/>
</dbReference>
<dbReference type="AlphaFoldDB" id="A0A1I5R345"/>
<gene>
    <name evidence="7" type="ORF">SAMN05216229_103135</name>
</gene>
<keyword evidence="8" id="KW-1185">Reference proteome</keyword>
<dbReference type="InterPro" id="IPR017850">
    <property type="entry name" value="Alkaline_phosphatase_core_sf"/>
</dbReference>
<dbReference type="CDD" id="cd16025">
    <property type="entry name" value="PAS_like"/>
    <property type="match status" value="1"/>
</dbReference>
<dbReference type="PANTHER" id="PTHR42693:SF33">
    <property type="entry name" value="ARYLSULFATASE"/>
    <property type="match status" value="1"/>
</dbReference>
<dbReference type="InterPro" id="IPR000917">
    <property type="entry name" value="Sulfatase_N"/>
</dbReference>
<dbReference type="Gene3D" id="3.40.720.10">
    <property type="entry name" value="Alkaline Phosphatase, subunit A"/>
    <property type="match status" value="1"/>
</dbReference>
<keyword evidence="4" id="KW-0106">Calcium</keyword>
<evidence type="ECO:0000256" key="4">
    <source>
        <dbReference type="ARBA" id="ARBA00022837"/>
    </source>
</evidence>
<feature type="domain" description="Sulfatase N-terminal" evidence="6">
    <location>
        <begin position="27"/>
        <end position="433"/>
    </location>
</feature>
<dbReference type="OrthoDB" id="9803751at2"/>
<dbReference type="EMBL" id="FOXM01000003">
    <property type="protein sequence ID" value="SFP52932.1"/>
    <property type="molecule type" value="Genomic_DNA"/>
</dbReference>
<dbReference type="GO" id="GO:0004065">
    <property type="term" value="F:arylsulfatase activity"/>
    <property type="evidence" value="ECO:0007669"/>
    <property type="project" value="TreeGrafter"/>
</dbReference>
<comment type="similarity">
    <text evidence="1">Belongs to the sulfatase family.</text>
</comment>
<sequence>MQRLKRAAGAALLACVLPAGAAAAEQPNILLILADDLGFSDLASFGGEIETPSLDQLAGEGVRMTDFYAAPTCSPTRAMLMSGTDNHLVGLGTMAEVLPFAKGLQGRPGYEGHLNGRAHSLPRLLKDGGYATYMAGKWHLGKADEQGPHAWGFDRSLTLLEGGASHFKPLPGSTVRVENVSYREDGKPIELPENFFSSDFYTDRLIDYIESGREVGKPFFAYAAYTAPHWPLHAPEAYIDKYRGRYDAGYESIREERIERLKRLGLIDPQFVAAAPASLPSPQWQQLDAAEQAVQARKMEVYAAMVEHLDMNIGRLIDYLKRVGEYENTLIVFMSDNGAAGEDHAKGYSPGDSLTDNSLANIGHKGSNINYGYRWAEVSATPFSLVKGTTAEGGIAVPTIVRLPAAMGGEGGRILRGFGRVDDLAPTFLEVAGLPLPGDSYREEPKAPMTGRSLLGLLAGEQAGTPRQVAGELFGQAYVRDGDWKLVAARAPHSGPPLPDRPYAWKLYNLAEDRGETTDLAARYPQKVEELQAQWRRYVDWAGVVEPPPGT</sequence>
<dbReference type="PROSITE" id="PS00149">
    <property type="entry name" value="SULFATASE_2"/>
    <property type="match status" value="1"/>
</dbReference>
<name>A0A1I5R345_9GAMM</name>
<evidence type="ECO:0000313" key="8">
    <source>
        <dbReference type="Proteomes" id="UP000243084"/>
    </source>
</evidence>
<evidence type="ECO:0000256" key="2">
    <source>
        <dbReference type="ARBA" id="ARBA00022723"/>
    </source>
</evidence>
<dbReference type="InterPro" id="IPR024607">
    <property type="entry name" value="Sulfatase_CS"/>
</dbReference>
<dbReference type="PANTHER" id="PTHR42693">
    <property type="entry name" value="ARYLSULFATASE FAMILY MEMBER"/>
    <property type="match status" value="1"/>
</dbReference>
<dbReference type="SUPFAM" id="SSF53649">
    <property type="entry name" value="Alkaline phosphatase-like"/>
    <property type="match status" value="1"/>
</dbReference>